<dbReference type="Gene3D" id="3.30.160.390">
    <property type="entry name" value="Integrase, DNA-binding domain"/>
    <property type="match status" value="1"/>
</dbReference>
<dbReference type="Proteomes" id="UP000834503">
    <property type="component" value="Unassembled WGS sequence"/>
</dbReference>
<dbReference type="AlphaFoldDB" id="A0A9N8CTN7"/>
<dbReference type="EMBL" id="CAHPQX010000040">
    <property type="protein sequence ID" value="CAB5603322.1"/>
    <property type="molecule type" value="Genomic_DNA"/>
</dbReference>
<reference evidence="1" key="1">
    <citation type="submission" date="2020-05" db="EMBL/GenBank/DDBJ databases">
        <authorList>
            <person name="Delgado-Blas J."/>
        </authorList>
    </citation>
    <scope>NUCLEOTIDE SEQUENCE</scope>
    <source>
        <strain evidence="1">BB1459</strain>
        <strain evidence="2">BB1480</strain>
    </source>
</reference>
<evidence type="ECO:0000313" key="2">
    <source>
        <dbReference type="EMBL" id="CAC9238640.1"/>
    </source>
</evidence>
<protein>
    <recommendedName>
        <fullName evidence="5">DUF4102 domain-containing protein</fullName>
    </recommendedName>
</protein>
<evidence type="ECO:0000313" key="4">
    <source>
        <dbReference type="Proteomes" id="UP000837205"/>
    </source>
</evidence>
<gene>
    <name evidence="1" type="ORF">GHA_05278</name>
    <name evidence="2" type="ORF">TML_04603</name>
</gene>
<dbReference type="RefSeq" id="WP_220423320.1">
    <property type="nucleotide sequence ID" value="NZ_CAHPQT010000043.1"/>
</dbReference>
<dbReference type="Proteomes" id="UP000837205">
    <property type="component" value="Unassembled WGS sequence"/>
</dbReference>
<sequence length="122" mass="14101">MFPELDEYYEGFPHAISSENEENTSFNDYTLFNTLAECLYHGISREIFDGSEPALRAVITNGEIKFLARYTREGARYYESIGTFPGVSVKLARKQARELYNIYDDNRVPDEDYGPAYDNIPF</sequence>
<evidence type="ECO:0008006" key="5">
    <source>
        <dbReference type="Google" id="ProtNLM"/>
    </source>
</evidence>
<dbReference type="InterPro" id="IPR038488">
    <property type="entry name" value="Integrase_DNA-bd_sf"/>
</dbReference>
<name>A0A9N8CTN7_9ENTR</name>
<proteinExistence type="predicted"/>
<keyword evidence="4" id="KW-1185">Reference proteome</keyword>
<accession>A0A9N8CTN7</accession>
<evidence type="ECO:0000313" key="1">
    <source>
        <dbReference type="EMBL" id="CAB5603322.1"/>
    </source>
</evidence>
<dbReference type="EMBL" id="CAIIUA010000001">
    <property type="protein sequence ID" value="CAC9238640.1"/>
    <property type="molecule type" value="Genomic_DNA"/>
</dbReference>
<organism evidence="1 3">
    <name type="scientific">Citrobacter werkmanii</name>
    <dbReference type="NCBI Taxonomy" id="67827"/>
    <lineage>
        <taxon>Bacteria</taxon>
        <taxon>Pseudomonadati</taxon>
        <taxon>Pseudomonadota</taxon>
        <taxon>Gammaproteobacteria</taxon>
        <taxon>Enterobacterales</taxon>
        <taxon>Enterobacteriaceae</taxon>
        <taxon>Citrobacter</taxon>
        <taxon>Citrobacter freundii complex</taxon>
    </lineage>
</organism>
<comment type="caution">
    <text evidence="1">The sequence shown here is derived from an EMBL/GenBank/DDBJ whole genome shotgun (WGS) entry which is preliminary data.</text>
</comment>
<evidence type="ECO:0000313" key="3">
    <source>
        <dbReference type="Proteomes" id="UP000834503"/>
    </source>
</evidence>